<evidence type="ECO:0000313" key="2">
    <source>
        <dbReference type="Proteomes" id="UP001451782"/>
    </source>
</evidence>
<reference evidence="1 2" key="1">
    <citation type="submission" date="2024-04" db="EMBL/GenBank/DDBJ databases">
        <title>Phylogenomic analyses of a clade within the roseobacter group suggest taxonomic reassignments of species of the genera Aestuariivita, Citreicella, Loktanella, Nautella, Pelagibaca, Ruegeria, Thalassobius, Thiobacimonas and Tropicibacter, and the proposal o.</title>
        <authorList>
            <person name="Jeon C.O."/>
        </authorList>
    </citation>
    <scope>NUCLEOTIDE SEQUENCE [LARGE SCALE GENOMIC DNA]</scope>
    <source>
        <strain evidence="1 2">G8-12</strain>
    </source>
</reference>
<evidence type="ECO:0000313" key="1">
    <source>
        <dbReference type="EMBL" id="WZU65002.1"/>
    </source>
</evidence>
<dbReference type="InterPro" id="IPR007375">
    <property type="entry name" value="SoxG"/>
</dbReference>
<protein>
    <submittedName>
        <fullName evidence="1">Sarcosine oxidase subunit gamma family protein</fullName>
    </submittedName>
</protein>
<organism evidence="1 2">
    <name type="scientific">Yoonia algicola</name>
    <dbReference type="NCBI Taxonomy" id="3137368"/>
    <lineage>
        <taxon>Bacteria</taxon>
        <taxon>Pseudomonadati</taxon>
        <taxon>Pseudomonadota</taxon>
        <taxon>Alphaproteobacteria</taxon>
        <taxon>Rhodobacterales</taxon>
        <taxon>Paracoccaceae</taxon>
        <taxon>Yoonia</taxon>
    </lineage>
</organism>
<dbReference type="RefSeq" id="WP_342071355.1">
    <property type="nucleotide sequence ID" value="NZ_CP151762.1"/>
</dbReference>
<dbReference type="Proteomes" id="UP001451782">
    <property type="component" value="Chromosome"/>
</dbReference>
<proteinExistence type="predicted"/>
<dbReference type="AlphaFoldDB" id="A0AAN0M947"/>
<dbReference type="Pfam" id="PF04268">
    <property type="entry name" value="SoxG"/>
    <property type="match status" value="1"/>
</dbReference>
<dbReference type="InterPro" id="IPR027266">
    <property type="entry name" value="TrmE/GcvT-like"/>
</dbReference>
<accession>A0AAN0M947</accession>
<dbReference type="KEGG" id="yag:AABB28_06960"/>
<dbReference type="EMBL" id="CP151762">
    <property type="protein sequence ID" value="WZU65002.1"/>
    <property type="molecule type" value="Genomic_DNA"/>
</dbReference>
<dbReference type="SUPFAM" id="SSF103025">
    <property type="entry name" value="Folate-binding domain"/>
    <property type="match status" value="1"/>
</dbReference>
<dbReference type="Gene3D" id="3.30.1360.120">
    <property type="entry name" value="Probable tRNA modification gtpase trme, domain 1"/>
    <property type="match status" value="1"/>
</dbReference>
<dbReference type="Gene3D" id="3.30.70.1520">
    <property type="entry name" value="Heterotetrameric sarcosine oxidase"/>
    <property type="match status" value="1"/>
</dbReference>
<keyword evidence="2" id="KW-1185">Reference proteome</keyword>
<name>A0AAN0M947_9RHOB</name>
<gene>
    <name evidence="1" type="ORF">AABB28_06960</name>
</gene>
<sequence>MSNAVSALQGKVAPGEVTIREAGLQGMIILRGDLADKKLQSVCKSVSGVAYPARGQANCEGKSGLCWMSPDELLVLVPYDAVAQTIALIDKALAGTHYLAENVSDARAVLIVEGTFCREVIAKLAPVDLHPDTFKPGDFRRTRLGQVAAAFWMRDEDTFEVICFRSVAAYAFNLLAASAKAGQVGHFAS</sequence>